<dbReference type="InterPro" id="IPR009003">
    <property type="entry name" value="Peptidase_S1_PA"/>
</dbReference>
<keyword evidence="2" id="KW-1185">Reference proteome</keyword>
<dbReference type="Proteomes" id="UP001177023">
    <property type="component" value="Unassembled WGS sequence"/>
</dbReference>
<organism evidence="1 2">
    <name type="scientific">Mesorhabditis spiculigera</name>
    <dbReference type="NCBI Taxonomy" id="96644"/>
    <lineage>
        <taxon>Eukaryota</taxon>
        <taxon>Metazoa</taxon>
        <taxon>Ecdysozoa</taxon>
        <taxon>Nematoda</taxon>
        <taxon>Chromadorea</taxon>
        <taxon>Rhabditida</taxon>
        <taxon>Rhabditina</taxon>
        <taxon>Rhabditomorpha</taxon>
        <taxon>Rhabditoidea</taxon>
        <taxon>Rhabditidae</taxon>
        <taxon>Mesorhabditinae</taxon>
        <taxon>Mesorhabditis</taxon>
    </lineage>
</organism>
<comment type="caution">
    <text evidence="1">The sequence shown here is derived from an EMBL/GenBank/DDBJ whole genome shotgun (WGS) entry which is preliminary data.</text>
</comment>
<evidence type="ECO:0000313" key="1">
    <source>
        <dbReference type="EMBL" id="CAJ0558741.1"/>
    </source>
</evidence>
<proteinExistence type="predicted"/>
<dbReference type="AlphaFoldDB" id="A0AA36FPB7"/>
<dbReference type="SUPFAM" id="SSF50494">
    <property type="entry name" value="Trypsin-like serine proteases"/>
    <property type="match status" value="1"/>
</dbReference>
<sequence>MDPEQHQISSEATKLLSMNPAMYQNLCSAFQVLMARDHGDSGGPIFAKMELFPGKREYVQLGVVTGHDSHPLPCDYVAVPWSYSGLIGPYCNWIIRTTGSNFCLDHEPEGK</sequence>
<accession>A0AA36FPB7</accession>
<feature type="non-terminal residue" evidence="1">
    <location>
        <position position="1"/>
    </location>
</feature>
<reference evidence="1" key="1">
    <citation type="submission" date="2023-06" db="EMBL/GenBank/DDBJ databases">
        <authorList>
            <person name="Delattre M."/>
        </authorList>
    </citation>
    <scope>NUCLEOTIDE SEQUENCE</scope>
    <source>
        <strain evidence="1">AF72</strain>
    </source>
</reference>
<gene>
    <name evidence="1" type="ORF">MSPICULIGERA_LOCUS1069</name>
</gene>
<protein>
    <submittedName>
        <fullName evidence="1">Uncharacterized protein</fullName>
    </submittedName>
</protein>
<name>A0AA36FPB7_9BILA</name>
<evidence type="ECO:0000313" key="2">
    <source>
        <dbReference type="Proteomes" id="UP001177023"/>
    </source>
</evidence>
<dbReference type="EMBL" id="CATQJA010000267">
    <property type="protein sequence ID" value="CAJ0558741.1"/>
    <property type="molecule type" value="Genomic_DNA"/>
</dbReference>